<evidence type="ECO:0000256" key="2">
    <source>
        <dbReference type="ARBA" id="ARBA00009975"/>
    </source>
</evidence>
<reference evidence="10" key="1">
    <citation type="submission" date="2014-06" db="EMBL/GenBank/DDBJ databases">
        <title>Molecular and ecological studies on carbamate pesticide degrading bacteria isolated from agricultural soils.</title>
        <authorList>
            <person name="Kim D.-U."/>
            <person name="Ka J.-O."/>
        </authorList>
    </citation>
    <scope>NUCLEOTIDE SEQUENCE</scope>
    <source>
        <strain evidence="10">NS2</strain>
        <plasmid evidence="10">201</plasmid>
    </source>
</reference>
<keyword evidence="3 7" id="KW-0313">Glucose metabolism</keyword>
<feature type="domain" description="Glucose-6-phosphate dehydrogenase NAD-binding" evidence="8">
    <location>
        <begin position="15"/>
        <end position="184"/>
    </location>
</feature>
<dbReference type="Gene3D" id="3.40.50.720">
    <property type="entry name" value="NAD(P)-binding Rossmann-like Domain"/>
    <property type="match status" value="1"/>
</dbReference>
<accession>A0A0D4ZYM9</accession>
<dbReference type="HAMAP" id="MF_00966">
    <property type="entry name" value="G6PD"/>
    <property type="match status" value="1"/>
</dbReference>
<comment type="pathway">
    <text evidence="1 7">Carbohydrate degradation; pentose phosphate pathway; D-ribulose 5-phosphate from D-glucose 6-phosphate (oxidative stage): step 1/3.</text>
</comment>
<proteinExistence type="inferred from homology"/>
<feature type="binding site" evidence="7">
    <location>
        <position position="175"/>
    </location>
    <ligand>
        <name>substrate</name>
    </ligand>
</feature>
<comment type="caution">
    <text evidence="7">Lacks conserved residue(s) required for the propagation of feature annotation.</text>
</comment>
<keyword evidence="5 7" id="KW-0560">Oxidoreductase</keyword>
<dbReference type="PRINTS" id="PR00079">
    <property type="entry name" value="G6PDHDRGNASE"/>
</dbReference>
<evidence type="ECO:0000256" key="3">
    <source>
        <dbReference type="ARBA" id="ARBA00022526"/>
    </source>
</evidence>
<dbReference type="InterPro" id="IPR001282">
    <property type="entry name" value="G6P_DH"/>
</dbReference>
<evidence type="ECO:0000256" key="1">
    <source>
        <dbReference type="ARBA" id="ARBA00004937"/>
    </source>
</evidence>
<feature type="binding site" evidence="7">
    <location>
        <position position="179"/>
    </location>
    <ligand>
        <name>substrate</name>
    </ligand>
</feature>
<evidence type="ECO:0000256" key="4">
    <source>
        <dbReference type="ARBA" id="ARBA00022857"/>
    </source>
</evidence>
<dbReference type="GO" id="GO:0006006">
    <property type="term" value="P:glucose metabolic process"/>
    <property type="evidence" value="ECO:0007669"/>
    <property type="project" value="UniProtKB-KW"/>
</dbReference>
<comment type="function">
    <text evidence="7">Catalyzes the oxidation of glucose 6-phosphate to 6-phosphogluconolactone.</text>
</comment>
<dbReference type="InterPro" id="IPR022675">
    <property type="entry name" value="G6P_DH_C"/>
</dbReference>
<sequence length="488" mass="54204">MMTGNSDKAPAATLVIFGVTGDLTRRLLVPALANLRRENRIGDDLRILGIGYEAMDDAALRARLDTFTDPSPSGWSKLRNRITYLKGDFDDPATYRALGQQLAYAGNAAFYLATPPEFFGPIVERLSVADLLKEDVGFRRVLIEKPFGHDLASARTLNDRLLKLIGESQIYRIDHYLGKETVRNILVARFANPMIEAVWNHRYIDHVQITAAETVGVGRRGKFYDATGALRDMVPNHLFQLLAMVGMEPPNSFAAAAVQTEKTKVIEATRKFLPEQVTTDVVRGRYGAGRVGDEPRSAYSDEPDVDPDSDTETFVAMKLLLDTWRWSGVPFYLRTGKALARRDTEIVLQFKPVPCALFRHSDMNGLPPNRLIIQIQPDEGISFDFLAKLPGPAIAAAPVTMDFRYADRFELGKLTGYETLLYDLLIGDQTLFQRADAIEASWAVVQPILDVWGSGEGRPQCYAAGSDGPDEANAMLARDGRAWHPIAR</sequence>
<feature type="binding site" evidence="7">
    <location>
        <position position="145"/>
    </location>
    <ligand>
        <name>NADP(+)</name>
        <dbReference type="ChEBI" id="CHEBI:58349"/>
    </ligand>
</feature>
<dbReference type="Gene3D" id="3.30.360.10">
    <property type="entry name" value="Dihydrodipicolinate Reductase, domain 2"/>
    <property type="match status" value="1"/>
</dbReference>
<dbReference type="PANTHER" id="PTHR23429">
    <property type="entry name" value="GLUCOSE-6-PHOSPHATE 1-DEHYDROGENASE G6PD"/>
    <property type="match status" value="1"/>
</dbReference>
<keyword evidence="6 7" id="KW-0119">Carbohydrate metabolism</keyword>
<organism evidence="10">
    <name type="scientific">Sphingomonas sp. NS2</name>
    <dbReference type="NCBI Taxonomy" id="908605"/>
    <lineage>
        <taxon>Bacteria</taxon>
        <taxon>Pseudomonadati</taxon>
        <taxon>Pseudomonadota</taxon>
        <taxon>Alphaproteobacteria</taxon>
        <taxon>Sphingomonadales</taxon>
        <taxon>Sphingomonadaceae</taxon>
        <taxon>Sphingomonas</taxon>
    </lineage>
</organism>
<evidence type="ECO:0000256" key="7">
    <source>
        <dbReference type="HAMAP-Rule" id="MF_00966"/>
    </source>
</evidence>
<dbReference type="Pfam" id="PF02781">
    <property type="entry name" value="G6PD_C"/>
    <property type="match status" value="1"/>
</dbReference>
<dbReference type="InterPro" id="IPR019796">
    <property type="entry name" value="G6P_DH_AS"/>
</dbReference>
<dbReference type="PANTHER" id="PTHR23429:SF0">
    <property type="entry name" value="GLUCOSE-6-PHOSPHATE 1-DEHYDROGENASE"/>
    <property type="match status" value="1"/>
</dbReference>
<dbReference type="AlphaFoldDB" id="A0A0D4ZYM9"/>
<geneLocation type="plasmid" evidence="10">
    <name>201</name>
</geneLocation>
<dbReference type="EC" id="1.1.1.49" evidence="7"/>
<dbReference type="NCBIfam" id="NF009492">
    <property type="entry name" value="PRK12853.1-3"/>
    <property type="match status" value="1"/>
</dbReference>
<dbReference type="SUPFAM" id="SSF51735">
    <property type="entry name" value="NAD(P)-binding Rossmann-fold domains"/>
    <property type="match status" value="1"/>
</dbReference>
<evidence type="ECO:0000256" key="6">
    <source>
        <dbReference type="ARBA" id="ARBA00023277"/>
    </source>
</evidence>
<feature type="active site" description="Proton acceptor" evidence="7">
    <location>
        <position position="237"/>
    </location>
</feature>
<dbReference type="EMBL" id="KM017070">
    <property type="protein sequence ID" value="AJW29254.1"/>
    <property type="molecule type" value="Genomic_DNA"/>
</dbReference>
<evidence type="ECO:0000259" key="9">
    <source>
        <dbReference type="Pfam" id="PF02781"/>
    </source>
</evidence>
<gene>
    <name evidence="7" type="primary">zwf</name>
    <name evidence="10" type="ORF">plasmid201_066</name>
</gene>
<evidence type="ECO:0000259" key="8">
    <source>
        <dbReference type="Pfam" id="PF00479"/>
    </source>
</evidence>
<feature type="binding site" evidence="7">
    <location>
        <position position="213"/>
    </location>
    <ligand>
        <name>substrate</name>
    </ligand>
</feature>
<feature type="binding site" evidence="7">
    <location>
        <position position="337"/>
    </location>
    <ligand>
        <name>substrate</name>
    </ligand>
</feature>
<protein>
    <recommendedName>
        <fullName evidence="7">Glucose-6-phosphate 1-dehydrogenase</fullName>
        <shortName evidence="7">G6PD</shortName>
        <ecNumber evidence="7">1.1.1.49</ecNumber>
    </recommendedName>
</protein>
<dbReference type="PROSITE" id="PS00069">
    <property type="entry name" value="G6P_DEHYDROGENASE"/>
    <property type="match status" value="1"/>
</dbReference>
<evidence type="ECO:0000313" key="10">
    <source>
        <dbReference type="EMBL" id="AJW29254.1"/>
    </source>
</evidence>
<keyword evidence="10" id="KW-0614">Plasmid</keyword>
<dbReference type="NCBIfam" id="TIGR00871">
    <property type="entry name" value="zwf"/>
    <property type="match status" value="1"/>
</dbReference>
<dbReference type="UniPathway" id="UPA00115">
    <property type="reaction ID" value="UER00408"/>
</dbReference>
<dbReference type="GO" id="GO:0005829">
    <property type="term" value="C:cytosol"/>
    <property type="evidence" value="ECO:0007669"/>
    <property type="project" value="TreeGrafter"/>
</dbReference>
<feature type="binding site" evidence="7">
    <location>
        <begin position="88"/>
        <end position="89"/>
    </location>
    <ligand>
        <name>NADP(+)</name>
        <dbReference type="ChEBI" id="CHEBI:58349"/>
    </ligand>
</feature>
<feature type="domain" description="Glucose-6-phosphate dehydrogenase C-terminal" evidence="9">
    <location>
        <begin position="186"/>
        <end position="484"/>
    </location>
</feature>
<comment type="similarity">
    <text evidence="2 7">Belongs to the glucose-6-phosphate dehydrogenase family.</text>
</comment>
<comment type="catalytic activity">
    <reaction evidence="7">
        <text>D-glucose 6-phosphate + NADP(+) = 6-phospho-D-glucono-1,5-lactone + NADPH + H(+)</text>
        <dbReference type="Rhea" id="RHEA:15841"/>
        <dbReference type="ChEBI" id="CHEBI:15378"/>
        <dbReference type="ChEBI" id="CHEBI:57783"/>
        <dbReference type="ChEBI" id="CHEBI:57955"/>
        <dbReference type="ChEBI" id="CHEBI:58349"/>
        <dbReference type="ChEBI" id="CHEBI:61548"/>
        <dbReference type="EC" id="1.1.1.49"/>
    </reaction>
</comment>
<dbReference type="SUPFAM" id="SSF55347">
    <property type="entry name" value="Glyceraldehyde-3-phosphate dehydrogenase-like, C-terminal domain"/>
    <property type="match status" value="1"/>
</dbReference>
<feature type="binding site" evidence="7">
    <location>
        <position position="232"/>
    </location>
    <ligand>
        <name>substrate</name>
    </ligand>
</feature>
<dbReference type="InterPro" id="IPR036291">
    <property type="entry name" value="NAD(P)-bd_dom_sf"/>
</dbReference>
<dbReference type="GO" id="GO:0009051">
    <property type="term" value="P:pentose-phosphate shunt, oxidative branch"/>
    <property type="evidence" value="ECO:0007669"/>
    <property type="project" value="TreeGrafter"/>
</dbReference>
<dbReference type="GO" id="GO:0004345">
    <property type="term" value="F:glucose-6-phosphate dehydrogenase activity"/>
    <property type="evidence" value="ECO:0007669"/>
    <property type="project" value="UniProtKB-UniRule"/>
</dbReference>
<dbReference type="PIRSF" id="PIRSF000110">
    <property type="entry name" value="G6PD"/>
    <property type="match status" value="1"/>
</dbReference>
<dbReference type="Pfam" id="PF00479">
    <property type="entry name" value="G6PD_N"/>
    <property type="match status" value="1"/>
</dbReference>
<evidence type="ECO:0000256" key="5">
    <source>
        <dbReference type="ARBA" id="ARBA00023002"/>
    </source>
</evidence>
<name>A0A0D4ZYM9_9SPHN</name>
<dbReference type="InterPro" id="IPR022674">
    <property type="entry name" value="G6P_DH_NAD-bd"/>
</dbReference>
<dbReference type="GO" id="GO:0050661">
    <property type="term" value="F:NADP binding"/>
    <property type="evidence" value="ECO:0007669"/>
    <property type="project" value="UniProtKB-UniRule"/>
</dbReference>
<keyword evidence="4 7" id="KW-0521">NADP</keyword>